<keyword evidence="8" id="KW-1185">Reference proteome</keyword>
<dbReference type="InterPro" id="IPR051316">
    <property type="entry name" value="Zinc-reg_GTPase_activator"/>
</dbReference>
<dbReference type="KEGG" id="fcy:FRACYDRAFT_184852"/>
<keyword evidence="2" id="KW-0378">Hydrolase</keyword>
<accession>A0A1E7FIM8</accession>
<dbReference type="EMBL" id="KV784357">
    <property type="protein sequence ID" value="OEU18022.1"/>
    <property type="molecule type" value="Genomic_DNA"/>
</dbReference>
<evidence type="ECO:0000256" key="5">
    <source>
        <dbReference type="ARBA" id="ARBA00049117"/>
    </source>
</evidence>
<gene>
    <name evidence="7" type="ORF">FRACYDRAFT_184852</name>
</gene>
<comment type="similarity">
    <text evidence="4">Belongs to the SIMIBI class G3E GTPase family. ZNG1 subfamily.</text>
</comment>
<dbReference type="SMART" id="SM00833">
    <property type="entry name" value="CobW_C"/>
    <property type="match status" value="1"/>
</dbReference>
<dbReference type="OrthoDB" id="258627at2759"/>
<dbReference type="InParanoid" id="A0A1E7FIM8"/>
<dbReference type="PANTHER" id="PTHR13748">
    <property type="entry name" value="COBW-RELATED"/>
    <property type="match status" value="1"/>
</dbReference>
<proteinExistence type="inferred from homology"/>
<evidence type="ECO:0000313" key="8">
    <source>
        <dbReference type="Proteomes" id="UP000095751"/>
    </source>
</evidence>
<evidence type="ECO:0000259" key="6">
    <source>
        <dbReference type="SMART" id="SM00833"/>
    </source>
</evidence>
<evidence type="ECO:0000256" key="1">
    <source>
        <dbReference type="ARBA" id="ARBA00022741"/>
    </source>
</evidence>
<dbReference type="GO" id="GO:0000166">
    <property type="term" value="F:nucleotide binding"/>
    <property type="evidence" value="ECO:0007669"/>
    <property type="project" value="UniProtKB-KW"/>
</dbReference>
<protein>
    <submittedName>
        <fullName evidence="7">CobW-domain-containing protein</fullName>
    </submittedName>
</protein>
<keyword evidence="1" id="KW-0547">Nucleotide-binding</keyword>
<feature type="domain" description="CobW C-terminal" evidence="6">
    <location>
        <begin position="264"/>
        <end position="363"/>
    </location>
</feature>
<dbReference type="InterPro" id="IPR027417">
    <property type="entry name" value="P-loop_NTPase"/>
</dbReference>
<evidence type="ECO:0000256" key="3">
    <source>
        <dbReference type="ARBA" id="ARBA00023186"/>
    </source>
</evidence>
<dbReference type="SUPFAM" id="SSF90002">
    <property type="entry name" value="Hypothetical protein YjiA, C-terminal domain"/>
    <property type="match status" value="1"/>
</dbReference>
<dbReference type="InterPro" id="IPR003495">
    <property type="entry name" value="CobW/HypB/UreG_nucleotide-bd"/>
</dbReference>
<dbReference type="FunCoup" id="A0A1E7FIM8">
    <property type="interactions" value="10"/>
</dbReference>
<dbReference type="Proteomes" id="UP000095751">
    <property type="component" value="Unassembled WGS sequence"/>
</dbReference>
<keyword evidence="3" id="KW-0143">Chaperone</keyword>
<evidence type="ECO:0000256" key="4">
    <source>
        <dbReference type="ARBA" id="ARBA00034320"/>
    </source>
</evidence>
<name>A0A1E7FIM8_9STRA</name>
<dbReference type="Pfam" id="PF02492">
    <property type="entry name" value="cobW"/>
    <property type="match status" value="1"/>
</dbReference>
<dbReference type="CDD" id="cd03112">
    <property type="entry name" value="CobW-like"/>
    <property type="match status" value="1"/>
</dbReference>
<comment type="catalytic activity">
    <reaction evidence="5">
        <text>GTP + H2O = GDP + phosphate + H(+)</text>
        <dbReference type="Rhea" id="RHEA:19669"/>
        <dbReference type="ChEBI" id="CHEBI:15377"/>
        <dbReference type="ChEBI" id="CHEBI:15378"/>
        <dbReference type="ChEBI" id="CHEBI:37565"/>
        <dbReference type="ChEBI" id="CHEBI:43474"/>
        <dbReference type="ChEBI" id="CHEBI:58189"/>
    </reaction>
    <physiologicalReaction direction="left-to-right" evidence="5">
        <dbReference type="Rhea" id="RHEA:19670"/>
    </physiologicalReaction>
</comment>
<evidence type="ECO:0000313" key="7">
    <source>
        <dbReference type="EMBL" id="OEU18022.1"/>
    </source>
</evidence>
<dbReference type="AlphaFoldDB" id="A0A1E7FIM8"/>
<dbReference type="Pfam" id="PF07683">
    <property type="entry name" value="CobW_C"/>
    <property type="match status" value="1"/>
</dbReference>
<dbReference type="InterPro" id="IPR036627">
    <property type="entry name" value="CobW-likC_sf"/>
</dbReference>
<evidence type="ECO:0000256" key="2">
    <source>
        <dbReference type="ARBA" id="ARBA00022801"/>
    </source>
</evidence>
<dbReference type="SUPFAM" id="SSF52540">
    <property type="entry name" value="P-loop containing nucleoside triphosphate hydrolases"/>
    <property type="match status" value="1"/>
</dbReference>
<dbReference type="PANTHER" id="PTHR13748:SF70">
    <property type="entry name" value="COBW_HYPB_UREG NUCLEOTIDE-BINDING DOMAIN-CONTAINING PROTEIN"/>
    <property type="match status" value="1"/>
</dbReference>
<organism evidence="7 8">
    <name type="scientific">Fragilariopsis cylindrus CCMP1102</name>
    <dbReference type="NCBI Taxonomy" id="635003"/>
    <lineage>
        <taxon>Eukaryota</taxon>
        <taxon>Sar</taxon>
        <taxon>Stramenopiles</taxon>
        <taxon>Ochrophyta</taxon>
        <taxon>Bacillariophyta</taxon>
        <taxon>Bacillariophyceae</taxon>
        <taxon>Bacillariophycidae</taxon>
        <taxon>Bacillariales</taxon>
        <taxon>Bacillariaceae</taxon>
        <taxon>Fragilariopsis</taxon>
    </lineage>
</organism>
<dbReference type="GO" id="GO:0005737">
    <property type="term" value="C:cytoplasm"/>
    <property type="evidence" value="ECO:0007669"/>
    <property type="project" value="TreeGrafter"/>
</dbReference>
<reference evidence="7 8" key="1">
    <citation type="submission" date="2016-09" db="EMBL/GenBank/DDBJ databases">
        <title>Extensive genetic diversity and differential bi-allelic expression allows diatom success in the polar Southern Ocean.</title>
        <authorList>
            <consortium name="DOE Joint Genome Institute"/>
            <person name="Mock T."/>
            <person name="Otillar R.P."/>
            <person name="Strauss J."/>
            <person name="Dupont C."/>
            <person name="Frickenhaus S."/>
            <person name="Maumus F."/>
            <person name="Mcmullan M."/>
            <person name="Sanges R."/>
            <person name="Schmutz J."/>
            <person name="Toseland A."/>
            <person name="Valas R."/>
            <person name="Veluchamy A."/>
            <person name="Ward B.J."/>
            <person name="Allen A."/>
            <person name="Barry K."/>
            <person name="Falciatore A."/>
            <person name="Ferrante M."/>
            <person name="Fortunato A.E."/>
            <person name="Gloeckner G."/>
            <person name="Gruber A."/>
            <person name="Hipkin R."/>
            <person name="Janech M."/>
            <person name="Kroth P."/>
            <person name="Leese F."/>
            <person name="Lindquist E."/>
            <person name="Lyon B.R."/>
            <person name="Martin J."/>
            <person name="Mayer C."/>
            <person name="Parker M."/>
            <person name="Quesneville H."/>
            <person name="Raymond J."/>
            <person name="Uhlig C."/>
            <person name="Valentin K.U."/>
            <person name="Worden A.Z."/>
            <person name="Armbrust E.V."/>
            <person name="Bowler C."/>
            <person name="Green B."/>
            <person name="Moulton V."/>
            <person name="Van Oosterhout C."/>
            <person name="Grigoriev I."/>
        </authorList>
    </citation>
    <scope>NUCLEOTIDE SEQUENCE [LARGE SCALE GENOMIC DNA]</scope>
    <source>
        <strain evidence="7 8">CCMP1102</strain>
    </source>
</reference>
<dbReference type="Gene3D" id="3.30.1220.10">
    <property type="entry name" value="CobW-like, C-terminal domain"/>
    <property type="match status" value="1"/>
</dbReference>
<dbReference type="InterPro" id="IPR011629">
    <property type="entry name" value="CobW-like_C"/>
</dbReference>
<sequence>MEFGKCVAETCDDDDDNHDTVVVGKKKKTSCTILTGFLGSGKTTLLNHILSNKQHGLKIAVIENEYGEVGIDDALVNIETEEEIFEMNNGCICCTVRGDLMRILNKLADREDIDHVIIETTGLADPAPVAQTFFVDDTIKEHYELDAIITVVDTKHVLQHLLEVKPDGVENETVEQIAFADRIILNKLDLVTETEKLNVIHEIRKVNKYVDIMETQLNLNSKVNNNDTINQTILNLKAFDLNKILQKEEDFLDINAEHEHDESVTSVGIEFDGALNLIKLNTWLTILLRDNGVNIFRSKGILNIDGSDARYVFQGVHMLMSISSSDEGVGRSWKENEKRTNRLIFIGRNLNRNDITSKFKECLV</sequence>
<dbReference type="Gene3D" id="3.40.50.300">
    <property type="entry name" value="P-loop containing nucleotide triphosphate hydrolases"/>
    <property type="match status" value="1"/>
</dbReference>
<dbReference type="GO" id="GO:0016787">
    <property type="term" value="F:hydrolase activity"/>
    <property type="evidence" value="ECO:0007669"/>
    <property type="project" value="UniProtKB-KW"/>
</dbReference>